<organism evidence="1 2">
    <name type="scientific">Pedobacter alpinus</name>
    <dbReference type="NCBI Taxonomy" id="1590643"/>
    <lineage>
        <taxon>Bacteria</taxon>
        <taxon>Pseudomonadati</taxon>
        <taxon>Bacteroidota</taxon>
        <taxon>Sphingobacteriia</taxon>
        <taxon>Sphingobacteriales</taxon>
        <taxon>Sphingobacteriaceae</taxon>
        <taxon>Pedobacter</taxon>
    </lineage>
</organism>
<protein>
    <submittedName>
        <fullName evidence="1">Uncharacterized protein</fullName>
    </submittedName>
</protein>
<name>A0ABW5TPG2_9SPHI</name>
<evidence type="ECO:0000313" key="2">
    <source>
        <dbReference type="Proteomes" id="UP001597546"/>
    </source>
</evidence>
<dbReference type="Proteomes" id="UP001597546">
    <property type="component" value="Unassembled WGS sequence"/>
</dbReference>
<dbReference type="RefSeq" id="WP_379044646.1">
    <property type="nucleotide sequence ID" value="NZ_JBHSKW010000042.1"/>
</dbReference>
<proteinExistence type="predicted"/>
<gene>
    <name evidence="1" type="ORF">ACFSSE_03760</name>
</gene>
<dbReference type="EMBL" id="JBHULV010000008">
    <property type="protein sequence ID" value="MFD2730809.1"/>
    <property type="molecule type" value="Genomic_DNA"/>
</dbReference>
<keyword evidence="2" id="KW-1185">Reference proteome</keyword>
<sequence length="331" mass="38708">MQNSLGFKRFEKQLEKLDAILSSAKASENSTILFYKSDARQVLFYLEALSRLYKNIHNKNLFDGLKDEFKCLEDQLGKIDYYENYQKELASIPNFPTKLLEHLQKHHQIALEKLGNLLKDDDWFKTKLKDISSELSKADWLKPKEERKEIAKEIFKEIKDIEKDYETGKLNFNYLEEGVHEFRRQIRWISIYAQALDGVIQLKPDDLAEKLRIYLTKEVVGSKFIVMPTADGSPETIQLSQSAFYALSWMIARIGDLKDEGLKLICVEECMREINYLPEEEIQDAAKKLIPNLKITPKQIKIEMKTLVDKFINDDKVLAILRNDLKSIYKD</sequence>
<evidence type="ECO:0000313" key="1">
    <source>
        <dbReference type="EMBL" id="MFD2730809.1"/>
    </source>
</evidence>
<reference evidence="2" key="1">
    <citation type="journal article" date="2019" name="Int. J. Syst. Evol. Microbiol.">
        <title>The Global Catalogue of Microorganisms (GCM) 10K type strain sequencing project: providing services to taxonomists for standard genome sequencing and annotation.</title>
        <authorList>
            <consortium name="The Broad Institute Genomics Platform"/>
            <consortium name="The Broad Institute Genome Sequencing Center for Infectious Disease"/>
            <person name="Wu L."/>
            <person name="Ma J."/>
        </authorList>
    </citation>
    <scope>NUCLEOTIDE SEQUENCE [LARGE SCALE GENOMIC DNA]</scope>
    <source>
        <strain evidence="2">KCTC 42456</strain>
    </source>
</reference>
<comment type="caution">
    <text evidence="1">The sequence shown here is derived from an EMBL/GenBank/DDBJ whole genome shotgun (WGS) entry which is preliminary data.</text>
</comment>
<accession>A0ABW5TPG2</accession>